<dbReference type="RefSeq" id="WP_130019200.1">
    <property type="nucleotide sequence ID" value="NZ_SEWF01000002.1"/>
</dbReference>
<dbReference type="InterPro" id="IPR011042">
    <property type="entry name" value="6-blade_b-propeller_TolB-like"/>
</dbReference>
<reference evidence="1 2" key="1">
    <citation type="submission" date="2019-02" db="EMBL/GenBank/DDBJ databases">
        <title>Bacterial novel species Emticicia sp. 17J42-9 isolated from soil.</title>
        <authorList>
            <person name="Jung H.-Y."/>
        </authorList>
    </citation>
    <scope>NUCLEOTIDE SEQUENCE [LARGE SCALE GENOMIC DNA]</scope>
    <source>
        <strain evidence="1 2">17J42-9</strain>
    </source>
</reference>
<gene>
    <name evidence="1" type="ORF">EWM59_01640</name>
</gene>
<dbReference type="PROSITE" id="PS51257">
    <property type="entry name" value="PROKAR_LIPOPROTEIN"/>
    <property type="match status" value="1"/>
</dbReference>
<protein>
    <recommendedName>
        <fullName evidence="3">WD40-like Beta Propeller Repeat</fullName>
    </recommendedName>
</protein>
<organism evidence="1 2">
    <name type="scientific">Emticicia agri</name>
    <dbReference type="NCBI Taxonomy" id="2492393"/>
    <lineage>
        <taxon>Bacteria</taxon>
        <taxon>Pseudomonadati</taxon>
        <taxon>Bacteroidota</taxon>
        <taxon>Cytophagia</taxon>
        <taxon>Cytophagales</taxon>
        <taxon>Leadbetterellaceae</taxon>
        <taxon>Emticicia</taxon>
    </lineage>
</organism>
<dbReference type="InterPro" id="IPR011659">
    <property type="entry name" value="WD40"/>
</dbReference>
<dbReference type="SUPFAM" id="SSF82171">
    <property type="entry name" value="DPP6 N-terminal domain-like"/>
    <property type="match status" value="1"/>
</dbReference>
<accession>A0A4Q5M4U9</accession>
<dbReference type="AlphaFoldDB" id="A0A4Q5M4U9"/>
<proteinExistence type="predicted"/>
<dbReference type="OrthoDB" id="9809364at2"/>
<keyword evidence="2" id="KW-1185">Reference proteome</keyword>
<dbReference type="EMBL" id="SEWF01000002">
    <property type="protein sequence ID" value="RYU97418.1"/>
    <property type="molecule type" value="Genomic_DNA"/>
</dbReference>
<dbReference type="Pfam" id="PF07676">
    <property type="entry name" value="PD40"/>
    <property type="match status" value="2"/>
</dbReference>
<dbReference type="Proteomes" id="UP000293162">
    <property type="component" value="Unassembled WGS sequence"/>
</dbReference>
<dbReference type="Gene3D" id="2.120.10.30">
    <property type="entry name" value="TolB, C-terminal domain"/>
    <property type="match status" value="1"/>
</dbReference>
<evidence type="ECO:0000313" key="1">
    <source>
        <dbReference type="EMBL" id="RYU97418.1"/>
    </source>
</evidence>
<evidence type="ECO:0000313" key="2">
    <source>
        <dbReference type="Proteomes" id="UP000293162"/>
    </source>
</evidence>
<evidence type="ECO:0008006" key="3">
    <source>
        <dbReference type="Google" id="ProtNLM"/>
    </source>
</evidence>
<name>A0A4Q5M4U9_9BACT</name>
<comment type="caution">
    <text evidence="1">The sequence shown here is derived from an EMBL/GenBank/DDBJ whole genome shotgun (WGS) entry which is preliminary data.</text>
</comment>
<sequence length="303" mass="34231">MKGTYFVLILAVIGCISCTTNQKSIVNIPYPQPFPDSTARTFLPGIVSKEGIDFNSAFSPDGKSYYFTRSENRRWTIYVTHYDGKGWSEPVVAPFSQDKYSVADPAFAPDGKLYFISNRPKTVKDTLSDFDIWYVKPLSEGQWSAPENLAVVNSDSVEYYMSFASNGNMYLGSARAGGLGMEDIYISRYVNGQYTKPENLGPAINSVYSDHDPCISPGEDFMIFKSENRPDGYGEADLYGSQLGKDKKWLRGVNMGKPFNTNTYEYCAYLTPDLKYFFFSSERNVKWISADFLKKRIGELCKE</sequence>